<dbReference type="InterPro" id="IPR002941">
    <property type="entry name" value="DNA_methylase_N4/N6"/>
</dbReference>
<dbReference type="AlphaFoldDB" id="A0A1Z5YSP4"/>
<dbReference type="GO" id="GO:0009307">
    <property type="term" value="P:DNA restriction-modification system"/>
    <property type="evidence" value="ECO:0007669"/>
    <property type="project" value="UniProtKB-KW"/>
</dbReference>
<dbReference type="InterPro" id="IPR001091">
    <property type="entry name" value="RM_Methyltransferase"/>
</dbReference>
<dbReference type="GO" id="GO:0008170">
    <property type="term" value="F:N-methyltransferase activity"/>
    <property type="evidence" value="ECO:0007669"/>
    <property type="project" value="InterPro"/>
</dbReference>
<evidence type="ECO:0000313" key="11">
    <source>
        <dbReference type="EMBL" id="OUJ01200.1"/>
    </source>
</evidence>
<dbReference type="EMBL" id="JOMQ01000050">
    <property type="protein sequence ID" value="OUJ01200.1"/>
    <property type="molecule type" value="Genomic_DNA"/>
</dbReference>
<comment type="similarity">
    <text evidence="1">Belongs to the N(4)/N(6)-methyltransferase family. N(4) subfamily.</text>
</comment>
<keyword evidence="5" id="KW-0680">Restriction system</keyword>
<evidence type="ECO:0000256" key="7">
    <source>
        <dbReference type="ARBA" id="ARBA00047942"/>
    </source>
</evidence>
<dbReference type="SUPFAM" id="SSF53335">
    <property type="entry name" value="S-adenosyl-L-methionine-dependent methyltransferases"/>
    <property type="match status" value="1"/>
</dbReference>
<dbReference type="GO" id="GO:0005737">
    <property type="term" value="C:cytoplasm"/>
    <property type="evidence" value="ECO:0007669"/>
    <property type="project" value="TreeGrafter"/>
</dbReference>
<keyword evidence="4" id="KW-0949">S-adenosyl-L-methionine</keyword>
<dbReference type="RefSeq" id="WP_086651857.1">
    <property type="nucleotide sequence ID" value="NZ_JOMQ01000050.1"/>
</dbReference>
<reference evidence="11 12" key="1">
    <citation type="submission" date="2014-06" db="EMBL/GenBank/DDBJ databases">
        <authorList>
            <person name="Ju J."/>
            <person name="Zhang J."/>
        </authorList>
    </citation>
    <scope>NUCLEOTIDE SEQUENCE [LARGE SCALE GENOMIC DNA]</scope>
    <source>
        <strain evidence="11 12">DsW_47</strain>
    </source>
</reference>
<organism evidence="11 12">
    <name type="scientific">Acetobacter cibinongensis</name>
    <dbReference type="NCBI Taxonomy" id="146475"/>
    <lineage>
        <taxon>Bacteria</taxon>
        <taxon>Pseudomonadati</taxon>
        <taxon>Pseudomonadota</taxon>
        <taxon>Alphaproteobacteria</taxon>
        <taxon>Acetobacterales</taxon>
        <taxon>Acetobacteraceae</taxon>
        <taxon>Acetobacter</taxon>
    </lineage>
</organism>
<dbReference type="GO" id="GO:0003677">
    <property type="term" value="F:DNA binding"/>
    <property type="evidence" value="ECO:0007669"/>
    <property type="project" value="UniProtKB-KW"/>
</dbReference>
<protein>
    <recommendedName>
        <fullName evidence="9">Methyltransferase</fullName>
        <ecNumber evidence="9">2.1.1.-</ecNumber>
    </recommendedName>
</protein>
<evidence type="ECO:0000256" key="6">
    <source>
        <dbReference type="ARBA" id="ARBA00023125"/>
    </source>
</evidence>
<gene>
    <name evidence="11" type="ORF">HK14_11020</name>
</gene>
<accession>A0A1Z5YSP4</accession>
<evidence type="ECO:0000256" key="9">
    <source>
        <dbReference type="RuleBase" id="RU362026"/>
    </source>
</evidence>
<keyword evidence="3 11" id="KW-0808">Transferase</keyword>
<evidence type="ECO:0000313" key="12">
    <source>
        <dbReference type="Proteomes" id="UP000196086"/>
    </source>
</evidence>
<dbReference type="GO" id="GO:0032259">
    <property type="term" value="P:methylation"/>
    <property type="evidence" value="ECO:0007669"/>
    <property type="project" value="UniProtKB-KW"/>
</dbReference>
<dbReference type="Pfam" id="PF01555">
    <property type="entry name" value="N6_N4_Mtase"/>
    <property type="match status" value="1"/>
</dbReference>
<dbReference type="PANTHER" id="PTHR13370">
    <property type="entry name" value="RNA METHYLASE-RELATED"/>
    <property type="match status" value="1"/>
</dbReference>
<evidence type="ECO:0000256" key="3">
    <source>
        <dbReference type="ARBA" id="ARBA00022679"/>
    </source>
</evidence>
<dbReference type="GO" id="GO:0015667">
    <property type="term" value="F:site-specific DNA-methyltransferase (cytosine-N4-specific) activity"/>
    <property type="evidence" value="ECO:0007669"/>
    <property type="project" value="UniProtKB-EC"/>
</dbReference>
<dbReference type="CDD" id="cd02440">
    <property type="entry name" value="AdoMet_MTases"/>
    <property type="match status" value="1"/>
</dbReference>
<dbReference type="InterPro" id="IPR017985">
    <property type="entry name" value="MeTrfase_CN4_CS"/>
</dbReference>
<evidence type="ECO:0000256" key="5">
    <source>
        <dbReference type="ARBA" id="ARBA00022747"/>
    </source>
</evidence>
<dbReference type="PRINTS" id="PR00508">
    <property type="entry name" value="S21N4MTFRASE"/>
</dbReference>
<dbReference type="PANTHER" id="PTHR13370:SF3">
    <property type="entry name" value="TRNA (GUANINE(10)-N2)-METHYLTRANSFERASE HOMOLOG"/>
    <property type="match status" value="1"/>
</dbReference>
<keyword evidence="2 11" id="KW-0489">Methyltransferase</keyword>
<dbReference type="Proteomes" id="UP000196086">
    <property type="component" value="Unassembled WGS sequence"/>
</dbReference>
<evidence type="ECO:0000256" key="2">
    <source>
        <dbReference type="ARBA" id="ARBA00022603"/>
    </source>
</evidence>
<comment type="caution">
    <text evidence="11">The sequence shown here is derived from an EMBL/GenBank/DDBJ whole genome shotgun (WGS) entry which is preliminary data.</text>
</comment>
<sequence>MTSAGVSKAFVLPKQSRRYKVGQQHLVRGDCLRVLQRMPAETIDVIVTSPPYNIGLSYRTYADRREEEDYLDWMMEVAASLRRVMRPDGSFFLNISGSSAQPWLPFELVVRMRELFVLQNHITWVKSISVGEESFGHFKPMNSQRYLHRGHEHLLHFTLDGDVLLDRLNAGVPYQDKSNIARRGHRQDRRCRGDTWFIPYETVRGRSEKFDHPGTFPVALPEQCIRLHGRKKAKVLDPFMGTGTTLLAAQRMGCSGVGIDIDEDYVAIARRRLVEDWLDKTDQ</sequence>
<evidence type="ECO:0000256" key="1">
    <source>
        <dbReference type="ARBA" id="ARBA00010203"/>
    </source>
</evidence>
<keyword evidence="6" id="KW-0238">DNA-binding</keyword>
<name>A0A1Z5YSP4_9PROT</name>
<dbReference type="Gene3D" id="3.40.50.150">
    <property type="entry name" value="Vaccinia Virus protein VP39"/>
    <property type="match status" value="1"/>
</dbReference>
<proteinExistence type="inferred from homology"/>
<dbReference type="InterPro" id="IPR029063">
    <property type="entry name" value="SAM-dependent_MTases_sf"/>
</dbReference>
<feature type="domain" description="DNA methylase N-4/N-6" evidence="10">
    <location>
        <begin position="43"/>
        <end position="270"/>
    </location>
</feature>
<dbReference type="GO" id="GO:0009007">
    <property type="term" value="F:site-specific DNA-methyltransferase (adenine-specific) activity"/>
    <property type="evidence" value="ECO:0007669"/>
    <property type="project" value="UniProtKB-EC"/>
</dbReference>
<dbReference type="EC" id="2.1.1.-" evidence="9"/>
<dbReference type="OrthoDB" id="7806498at2"/>
<evidence type="ECO:0000256" key="8">
    <source>
        <dbReference type="ARBA" id="ARBA00049120"/>
    </source>
</evidence>
<dbReference type="PROSITE" id="PS00093">
    <property type="entry name" value="N4_MTASE"/>
    <property type="match status" value="1"/>
</dbReference>
<evidence type="ECO:0000256" key="4">
    <source>
        <dbReference type="ARBA" id="ARBA00022691"/>
    </source>
</evidence>
<comment type="catalytic activity">
    <reaction evidence="8">
        <text>a 2'-deoxycytidine in DNA + S-adenosyl-L-methionine = an N(4)-methyl-2'-deoxycytidine in DNA + S-adenosyl-L-homocysteine + H(+)</text>
        <dbReference type="Rhea" id="RHEA:16857"/>
        <dbReference type="Rhea" id="RHEA-COMP:11369"/>
        <dbReference type="Rhea" id="RHEA-COMP:13674"/>
        <dbReference type="ChEBI" id="CHEBI:15378"/>
        <dbReference type="ChEBI" id="CHEBI:57856"/>
        <dbReference type="ChEBI" id="CHEBI:59789"/>
        <dbReference type="ChEBI" id="CHEBI:85452"/>
        <dbReference type="ChEBI" id="CHEBI:137933"/>
        <dbReference type="EC" id="2.1.1.113"/>
    </reaction>
</comment>
<evidence type="ECO:0000259" key="10">
    <source>
        <dbReference type="Pfam" id="PF01555"/>
    </source>
</evidence>
<comment type="catalytic activity">
    <reaction evidence="7">
        <text>a 2'-deoxyadenosine in DNA + S-adenosyl-L-methionine = an N(6)-methyl-2'-deoxyadenosine in DNA + S-adenosyl-L-homocysteine + H(+)</text>
        <dbReference type="Rhea" id="RHEA:15197"/>
        <dbReference type="Rhea" id="RHEA-COMP:12418"/>
        <dbReference type="Rhea" id="RHEA-COMP:12419"/>
        <dbReference type="ChEBI" id="CHEBI:15378"/>
        <dbReference type="ChEBI" id="CHEBI:57856"/>
        <dbReference type="ChEBI" id="CHEBI:59789"/>
        <dbReference type="ChEBI" id="CHEBI:90615"/>
        <dbReference type="ChEBI" id="CHEBI:90616"/>
        <dbReference type="EC" id="2.1.1.72"/>
    </reaction>
</comment>